<dbReference type="EMBL" id="CP014585">
    <property type="protein sequence ID" value="ANZ76128.1"/>
    <property type="molecule type" value="Genomic_DNA"/>
</dbReference>
<accession>A0A1B2JEA7</accession>
<protein>
    <submittedName>
        <fullName evidence="2">BA75_02993T0</fullName>
    </submittedName>
</protein>
<evidence type="ECO:0000313" key="3">
    <source>
        <dbReference type="Proteomes" id="UP000094565"/>
    </source>
</evidence>
<evidence type="ECO:0000256" key="1">
    <source>
        <dbReference type="SAM" id="MobiDB-lite"/>
    </source>
</evidence>
<keyword evidence="3" id="KW-1185">Reference proteome</keyword>
<dbReference type="Proteomes" id="UP000094565">
    <property type="component" value="Chromosome 2"/>
</dbReference>
<reference evidence="2 3" key="1">
    <citation type="submission" date="2016-02" db="EMBL/GenBank/DDBJ databases">
        <title>Comparative genomic and transcriptomic foundation for Pichia pastoris.</title>
        <authorList>
            <person name="Love K.R."/>
            <person name="Shah K.A."/>
            <person name="Whittaker C.A."/>
            <person name="Wu J."/>
            <person name="Bartlett M.C."/>
            <person name="Ma D."/>
            <person name="Leeson R.L."/>
            <person name="Priest M."/>
            <person name="Young S.K."/>
            <person name="Love J.C."/>
        </authorList>
    </citation>
    <scope>NUCLEOTIDE SEQUENCE [LARGE SCALE GENOMIC DNA]</scope>
    <source>
        <strain evidence="2 3">ATCC 28485</strain>
    </source>
</reference>
<dbReference type="AlphaFoldDB" id="A0A1B2JEA7"/>
<gene>
    <name evidence="2" type="ORF">ATY40_BA7502993</name>
</gene>
<sequence length="208" mass="23528">MRDRYNAYIHNSKPSQVLYQDKLQNDELPFDTIPLNFANYYYSGNALQQLSWETEQDEEDLLNEFQSNASAAAINMRFGKKTKKRNWNDLGTGLFLGELEDSNAKNSNLEDETILEAVDKSLFEPTSSKEDSLGQINVPWLSISEPSVSFDDSNSHIMNAESEISNPVVPLNVTTPEISRKPSLGRKRKTNVPSTSTVYETPISRSIR</sequence>
<name>A0A1B2JEA7_PICPA</name>
<organism evidence="2 3">
    <name type="scientific">Komagataella pastoris</name>
    <name type="common">Yeast</name>
    <name type="synonym">Pichia pastoris</name>
    <dbReference type="NCBI Taxonomy" id="4922"/>
    <lineage>
        <taxon>Eukaryota</taxon>
        <taxon>Fungi</taxon>
        <taxon>Dikarya</taxon>
        <taxon>Ascomycota</taxon>
        <taxon>Saccharomycotina</taxon>
        <taxon>Pichiomycetes</taxon>
        <taxon>Pichiales</taxon>
        <taxon>Pichiaceae</taxon>
        <taxon>Komagataella</taxon>
    </lineage>
</organism>
<evidence type="ECO:0000313" key="2">
    <source>
        <dbReference type="EMBL" id="ANZ76128.1"/>
    </source>
</evidence>
<dbReference type="OrthoDB" id="10284597at2759"/>
<feature type="region of interest" description="Disordered" evidence="1">
    <location>
        <begin position="175"/>
        <end position="208"/>
    </location>
</feature>
<proteinExistence type="predicted"/>